<reference evidence="2 3" key="1">
    <citation type="journal article" date="2015" name="Genome Biol.">
        <title>Comparative genomics of Steinernema reveals deeply conserved gene regulatory networks.</title>
        <authorList>
            <person name="Dillman A.R."/>
            <person name="Macchietto M."/>
            <person name="Porter C.F."/>
            <person name="Rogers A."/>
            <person name="Williams B."/>
            <person name="Antoshechkin I."/>
            <person name="Lee M.M."/>
            <person name="Goodwin Z."/>
            <person name="Lu X."/>
            <person name="Lewis E.E."/>
            <person name="Goodrich-Blair H."/>
            <person name="Stock S.P."/>
            <person name="Adams B.J."/>
            <person name="Sternberg P.W."/>
            <person name="Mortazavi A."/>
        </authorList>
    </citation>
    <scope>NUCLEOTIDE SEQUENCE [LARGE SCALE GENOMIC DNA]</scope>
    <source>
        <strain evidence="2 3">ALL</strain>
    </source>
</reference>
<dbReference type="Proteomes" id="UP000298663">
    <property type="component" value="Unassembled WGS sequence"/>
</dbReference>
<accession>A0A4U5NWZ7</accession>
<keyword evidence="3" id="KW-1185">Reference proteome</keyword>
<protein>
    <submittedName>
        <fullName evidence="2">Uncharacterized protein</fullName>
    </submittedName>
</protein>
<sequence length="161" mass="18698">MPMNGEDPDAFGGSFMHPDQSDRDDKPPVVAKLNFLTQLFRWFNFAKKKTKKKSSKRDKLSAEERLVMRDHEIRFRCLLTASQAALSIGNPVGVDQEEWHDDEEEFDYCIEDGNEAMATGLAILSKGIFSHRPTRPDRRFAYFGVRRNGEKWNPRFFGFDF</sequence>
<dbReference type="OrthoDB" id="10458242at2759"/>
<name>A0A4U5NWZ7_STECR</name>
<gene>
    <name evidence="2" type="ORF">L596_012130</name>
</gene>
<dbReference type="AlphaFoldDB" id="A0A4U5NWZ7"/>
<comment type="caution">
    <text evidence="2">The sequence shown here is derived from an EMBL/GenBank/DDBJ whole genome shotgun (WGS) entry which is preliminary data.</text>
</comment>
<evidence type="ECO:0000313" key="2">
    <source>
        <dbReference type="EMBL" id="TKR87783.1"/>
    </source>
</evidence>
<reference evidence="2 3" key="2">
    <citation type="journal article" date="2019" name="G3 (Bethesda)">
        <title>Hybrid Assembly of the Genome of the Entomopathogenic Nematode Steinernema carpocapsae Identifies the X-Chromosome.</title>
        <authorList>
            <person name="Serra L."/>
            <person name="Macchietto M."/>
            <person name="Macias-Munoz A."/>
            <person name="McGill C.J."/>
            <person name="Rodriguez I.M."/>
            <person name="Rodriguez B."/>
            <person name="Murad R."/>
            <person name="Mortazavi A."/>
        </authorList>
    </citation>
    <scope>NUCLEOTIDE SEQUENCE [LARGE SCALE GENOMIC DNA]</scope>
    <source>
        <strain evidence="2 3">ALL</strain>
    </source>
</reference>
<evidence type="ECO:0000256" key="1">
    <source>
        <dbReference type="SAM" id="MobiDB-lite"/>
    </source>
</evidence>
<feature type="region of interest" description="Disordered" evidence="1">
    <location>
        <begin position="1"/>
        <end position="27"/>
    </location>
</feature>
<evidence type="ECO:0000313" key="3">
    <source>
        <dbReference type="Proteomes" id="UP000298663"/>
    </source>
</evidence>
<dbReference type="EMBL" id="AZBU02000003">
    <property type="protein sequence ID" value="TKR87783.1"/>
    <property type="molecule type" value="Genomic_DNA"/>
</dbReference>
<proteinExistence type="predicted"/>
<organism evidence="2 3">
    <name type="scientific">Steinernema carpocapsae</name>
    <name type="common">Entomopathogenic nematode</name>
    <dbReference type="NCBI Taxonomy" id="34508"/>
    <lineage>
        <taxon>Eukaryota</taxon>
        <taxon>Metazoa</taxon>
        <taxon>Ecdysozoa</taxon>
        <taxon>Nematoda</taxon>
        <taxon>Chromadorea</taxon>
        <taxon>Rhabditida</taxon>
        <taxon>Tylenchina</taxon>
        <taxon>Panagrolaimomorpha</taxon>
        <taxon>Strongyloidoidea</taxon>
        <taxon>Steinernematidae</taxon>
        <taxon>Steinernema</taxon>
    </lineage>
</organism>